<dbReference type="GO" id="GO:0009279">
    <property type="term" value="C:cell outer membrane"/>
    <property type="evidence" value="ECO:0007669"/>
    <property type="project" value="UniProtKB-SubCell"/>
</dbReference>
<dbReference type="GO" id="GO:0015344">
    <property type="term" value="F:siderophore uptake transmembrane transporter activity"/>
    <property type="evidence" value="ECO:0007669"/>
    <property type="project" value="TreeGrafter"/>
</dbReference>
<keyword evidence="6" id="KW-0472">Membrane</keyword>
<dbReference type="GO" id="GO:0044718">
    <property type="term" value="P:siderophore transmembrane transport"/>
    <property type="evidence" value="ECO:0007669"/>
    <property type="project" value="TreeGrafter"/>
</dbReference>
<reference evidence="9 10" key="1">
    <citation type="submission" date="2019-02" db="EMBL/GenBank/DDBJ databases">
        <title>Pedobacter sp. RP-3-11 sp. nov., isolated from Arctic soil.</title>
        <authorList>
            <person name="Dahal R.H."/>
        </authorList>
    </citation>
    <scope>NUCLEOTIDE SEQUENCE [LARGE SCALE GENOMIC DNA]</scope>
    <source>
        <strain evidence="9 10">RP-3-11</strain>
    </source>
</reference>
<evidence type="ECO:0000256" key="7">
    <source>
        <dbReference type="ARBA" id="ARBA00023237"/>
    </source>
</evidence>
<comment type="caution">
    <text evidence="9">The sequence shown here is derived from an EMBL/GenBank/DDBJ whole genome shotgun (WGS) entry which is preliminary data.</text>
</comment>
<evidence type="ECO:0000256" key="2">
    <source>
        <dbReference type="ARBA" id="ARBA00022448"/>
    </source>
</evidence>
<protein>
    <submittedName>
        <fullName evidence="9">Uncharacterized protein</fullName>
    </submittedName>
</protein>
<keyword evidence="4" id="KW-0812">Transmembrane</keyword>
<dbReference type="PANTHER" id="PTHR30069:SF29">
    <property type="entry name" value="HEMOGLOBIN AND HEMOGLOBIN-HAPTOGLOBIN-BINDING PROTEIN 1-RELATED"/>
    <property type="match status" value="1"/>
</dbReference>
<keyword evidence="10" id="KW-1185">Reference proteome</keyword>
<dbReference type="AlphaFoldDB" id="A0A4R0NT24"/>
<evidence type="ECO:0000256" key="6">
    <source>
        <dbReference type="ARBA" id="ARBA00023136"/>
    </source>
</evidence>
<dbReference type="OrthoDB" id="1264254at2"/>
<evidence type="ECO:0000256" key="4">
    <source>
        <dbReference type="ARBA" id="ARBA00022692"/>
    </source>
</evidence>
<dbReference type="PANTHER" id="PTHR30069">
    <property type="entry name" value="TONB-DEPENDENT OUTER MEMBRANE RECEPTOR"/>
    <property type="match status" value="1"/>
</dbReference>
<dbReference type="Gene3D" id="2.40.170.20">
    <property type="entry name" value="TonB-dependent receptor, beta-barrel domain"/>
    <property type="match status" value="1"/>
</dbReference>
<dbReference type="EMBL" id="SJSN01000015">
    <property type="protein sequence ID" value="TCD04370.1"/>
    <property type="molecule type" value="Genomic_DNA"/>
</dbReference>
<keyword evidence="7" id="KW-0998">Cell outer membrane</keyword>
<sequence>MKSIKYIYSSLFFLAAGLMTAQAQDKKPDEKTVVNEEIEVVRPYKPILAEAVKLRRSPNLDDVKIYKAKLNYSITDRKLELNSDIQKLQAQSLAAEKETELINNYVKGAFGSQSTLLGEAYFNTGKDEGLQVGGYFKHFSQEGKLNKQNSSNQQLSVFGRSILEENTVSGRINYERNGTYFYGIGNDKPTLNPNPEKQALSFIELEGELVKNFTEDQDALSYALKANGYIWSDKFSAKENYFSLNGYLNKRINSLNLGLAASTEFGNTKDALTSVGNNLLRLNPYIRLQVKGAKITAGINFVQEFGAYSSSKIFPAITADFTLIPDYLQVFGEVKGDVNRNSLKGFTDENPWLNNNILVKNTVEKLSFSAGIKGTGGPGFGYKARVYVKQFDDMPLFINNYTDFNKFDVIYDFGKTKLTGLEGEISVQVSDALKWTGKLNVDDWKPASETYTWFKPGLKVSSNFVYTYNKKLSFNAAVVIQDDVKAKVNIANPVSPLQYVIPNPTIESIVTVKGFVDLGLGADYRINNKFSVFAKANNILNKNYSRYLYYQVNGFNIFGGLTYSF</sequence>
<accession>A0A4R0NT24</accession>
<keyword evidence="5 8" id="KW-0732">Signal</keyword>
<evidence type="ECO:0000256" key="3">
    <source>
        <dbReference type="ARBA" id="ARBA00022452"/>
    </source>
</evidence>
<dbReference type="Proteomes" id="UP000291485">
    <property type="component" value="Unassembled WGS sequence"/>
</dbReference>
<feature type="signal peptide" evidence="8">
    <location>
        <begin position="1"/>
        <end position="23"/>
    </location>
</feature>
<evidence type="ECO:0000313" key="9">
    <source>
        <dbReference type="EMBL" id="TCD04370.1"/>
    </source>
</evidence>
<dbReference type="SUPFAM" id="SSF56935">
    <property type="entry name" value="Porins"/>
    <property type="match status" value="1"/>
</dbReference>
<evidence type="ECO:0000256" key="1">
    <source>
        <dbReference type="ARBA" id="ARBA00004571"/>
    </source>
</evidence>
<dbReference type="InterPro" id="IPR039426">
    <property type="entry name" value="TonB-dep_rcpt-like"/>
</dbReference>
<gene>
    <name evidence="9" type="ORF">EZ449_17165</name>
</gene>
<dbReference type="RefSeq" id="WP_131561132.1">
    <property type="nucleotide sequence ID" value="NZ_SJSN01000015.1"/>
</dbReference>
<keyword evidence="2" id="KW-0813">Transport</keyword>
<evidence type="ECO:0000256" key="8">
    <source>
        <dbReference type="SAM" id="SignalP"/>
    </source>
</evidence>
<feature type="chain" id="PRO_5020497359" evidence="8">
    <location>
        <begin position="24"/>
        <end position="565"/>
    </location>
</feature>
<dbReference type="InterPro" id="IPR036942">
    <property type="entry name" value="Beta-barrel_TonB_sf"/>
</dbReference>
<organism evidence="9 10">
    <name type="scientific">Pedobacter frigidisoli</name>
    <dbReference type="NCBI Taxonomy" id="2530455"/>
    <lineage>
        <taxon>Bacteria</taxon>
        <taxon>Pseudomonadati</taxon>
        <taxon>Bacteroidota</taxon>
        <taxon>Sphingobacteriia</taxon>
        <taxon>Sphingobacteriales</taxon>
        <taxon>Sphingobacteriaceae</taxon>
        <taxon>Pedobacter</taxon>
    </lineage>
</organism>
<keyword evidence="3" id="KW-1134">Transmembrane beta strand</keyword>
<name>A0A4R0NT24_9SPHI</name>
<proteinExistence type="predicted"/>
<evidence type="ECO:0000256" key="5">
    <source>
        <dbReference type="ARBA" id="ARBA00022729"/>
    </source>
</evidence>
<evidence type="ECO:0000313" key="10">
    <source>
        <dbReference type="Proteomes" id="UP000291485"/>
    </source>
</evidence>
<comment type="subcellular location">
    <subcellularLocation>
        <location evidence="1">Cell outer membrane</location>
        <topology evidence="1">Multi-pass membrane protein</topology>
    </subcellularLocation>
</comment>